<organism evidence="9 10">
    <name type="scientific">Pseudonocardia eucalypti</name>
    <dbReference type="NCBI Taxonomy" id="648755"/>
    <lineage>
        <taxon>Bacteria</taxon>
        <taxon>Bacillati</taxon>
        <taxon>Actinomycetota</taxon>
        <taxon>Actinomycetes</taxon>
        <taxon>Pseudonocardiales</taxon>
        <taxon>Pseudonocardiaceae</taxon>
        <taxon>Pseudonocardia</taxon>
    </lineage>
</organism>
<dbReference type="RefSeq" id="WP_185059354.1">
    <property type="nucleotide sequence ID" value="NZ_BAABJP010000015.1"/>
</dbReference>
<reference evidence="10" key="1">
    <citation type="journal article" date="2019" name="Int. J. Syst. Evol. Microbiol.">
        <title>The Global Catalogue of Microorganisms (GCM) 10K type strain sequencing project: providing services to taxonomists for standard genome sequencing and annotation.</title>
        <authorList>
            <consortium name="The Broad Institute Genomics Platform"/>
            <consortium name="The Broad Institute Genome Sequencing Center for Infectious Disease"/>
            <person name="Wu L."/>
            <person name="Ma J."/>
        </authorList>
    </citation>
    <scope>NUCLEOTIDE SEQUENCE [LARGE SCALE GENOMIC DNA]</scope>
    <source>
        <strain evidence="10">JCM 18303</strain>
    </source>
</reference>
<name>A0ABP9Q6F4_9PSEU</name>
<evidence type="ECO:0000256" key="8">
    <source>
        <dbReference type="SAM" id="Phobius"/>
    </source>
</evidence>
<feature type="transmembrane region" description="Helical" evidence="8">
    <location>
        <begin position="258"/>
        <end position="276"/>
    </location>
</feature>
<gene>
    <name evidence="9" type="ORF">GCM10023321_35350</name>
</gene>
<evidence type="ECO:0000256" key="2">
    <source>
        <dbReference type="ARBA" id="ARBA00022475"/>
    </source>
</evidence>
<feature type="transmembrane region" description="Helical" evidence="8">
    <location>
        <begin position="170"/>
        <end position="195"/>
    </location>
</feature>
<evidence type="ECO:0000256" key="3">
    <source>
        <dbReference type="ARBA" id="ARBA00022679"/>
    </source>
</evidence>
<keyword evidence="2" id="KW-1003">Cell membrane</keyword>
<keyword evidence="4 8" id="KW-0812">Transmembrane</keyword>
<evidence type="ECO:0000256" key="7">
    <source>
        <dbReference type="ARBA" id="ARBA00024033"/>
    </source>
</evidence>
<keyword evidence="6 8" id="KW-0472">Membrane</keyword>
<accession>A0ABP9Q6F4</accession>
<sequence length="422" mass="44305">MSQPVSRPLATAGAVALTALFLGVTAWLFVLYPGVLVGGVANPDPKGHVDFETFWRSTVALLHGADTYHTGSVLPNLNPPFLTLLLAPFGLVPALPSYWAFSALTVLLVTVSVLLVARELRLGPAAAAFGVLTLWASSPLHGTLLLGQIYGLLLAGLTAAWLAGRRGRPLLSAVLLGIVVAIKPSLAPLVLIPLVTRNWRALWSGIGAAGGASILGVLVAGPSSALTWLRLATGTPAPEFDANASLPGLLARLHAPGFLGWVATVVIVAATLWLAGRPASRRFRQRESVLSAHRVGGFGTPDRRTPGEVTGADAVIFAVAAGCLLAAPIAWLNYVIMLWPGALILLRAGRWRTAVPLLVVQVIPVAWGNLWQAAPHTPEAVAGRSLYCLVLTAFWAALLAFCLTDRAPEPSRDARREAYAGV</sequence>
<feature type="transmembrane region" description="Helical" evidence="8">
    <location>
        <begin position="314"/>
        <end position="339"/>
    </location>
</feature>
<keyword evidence="3" id="KW-0808">Transferase</keyword>
<dbReference type="InterPro" id="IPR018584">
    <property type="entry name" value="GT87"/>
</dbReference>
<keyword evidence="5 8" id="KW-1133">Transmembrane helix</keyword>
<feature type="transmembrane region" description="Helical" evidence="8">
    <location>
        <begin position="201"/>
        <end position="221"/>
    </location>
</feature>
<feature type="transmembrane region" description="Helical" evidence="8">
    <location>
        <begin position="382"/>
        <end position="403"/>
    </location>
</feature>
<comment type="similarity">
    <text evidence="7">Belongs to the glycosyltransferase 87 family.</text>
</comment>
<dbReference type="Pfam" id="PF09594">
    <property type="entry name" value="GT87"/>
    <property type="match status" value="1"/>
</dbReference>
<dbReference type="EMBL" id="BAABJP010000015">
    <property type="protein sequence ID" value="GAA5157297.1"/>
    <property type="molecule type" value="Genomic_DNA"/>
</dbReference>
<feature type="transmembrane region" description="Helical" evidence="8">
    <location>
        <begin position="98"/>
        <end position="117"/>
    </location>
</feature>
<evidence type="ECO:0000256" key="1">
    <source>
        <dbReference type="ARBA" id="ARBA00004651"/>
    </source>
</evidence>
<comment type="subcellular location">
    <subcellularLocation>
        <location evidence="1">Cell membrane</location>
        <topology evidence="1">Multi-pass membrane protein</topology>
    </subcellularLocation>
</comment>
<dbReference type="Proteomes" id="UP001428817">
    <property type="component" value="Unassembled WGS sequence"/>
</dbReference>
<comment type="caution">
    <text evidence="9">The sequence shown here is derived from an EMBL/GenBank/DDBJ whole genome shotgun (WGS) entry which is preliminary data.</text>
</comment>
<evidence type="ECO:0000256" key="5">
    <source>
        <dbReference type="ARBA" id="ARBA00022989"/>
    </source>
</evidence>
<proteinExistence type="inferred from homology"/>
<evidence type="ECO:0000313" key="9">
    <source>
        <dbReference type="EMBL" id="GAA5157297.1"/>
    </source>
</evidence>
<evidence type="ECO:0000256" key="4">
    <source>
        <dbReference type="ARBA" id="ARBA00022692"/>
    </source>
</evidence>
<evidence type="ECO:0000313" key="10">
    <source>
        <dbReference type="Proteomes" id="UP001428817"/>
    </source>
</evidence>
<evidence type="ECO:0000256" key="6">
    <source>
        <dbReference type="ARBA" id="ARBA00023136"/>
    </source>
</evidence>
<protein>
    <recommendedName>
        <fullName evidence="11">DUF2029 domain-containing protein</fullName>
    </recommendedName>
</protein>
<feature type="transmembrane region" description="Helical" evidence="8">
    <location>
        <begin position="12"/>
        <end position="32"/>
    </location>
</feature>
<evidence type="ECO:0008006" key="11">
    <source>
        <dbReference type="Google" id="ProtNLM"/>
    </source>
</evidence>
<keyword evidence="10" id="KW-1185">Reference proteome</keyword>